<accession>A0A9X4S8D8</accession>
<name>A0A9X4S8D8_9BURK</name>
<dbReference type="InterPro" id="IPR006680">
    <property type="entry name" value="Amidohydro-rel"/>
</dbReference>
<feature type="domain" description="Amidohydrolase-related" evidence="2">
    <location>
        <begin position="3"/>
        <end position="289"/>
    </location>
</feature>
<evidence type="ECO:0000313" key="4">
    <source>
        <dbReference type="Proteomes" id="UP001152876"/>
    </source>
</evidence>
<dbReference type="Gene3D" id="3.20.20.140">
    <property type="entry name" value="Metal-dependent hydrolases"/>
    <property type="match status" value="1"/>
</dbReference>
<keyword evidence="4" id="KW-1185">Reference proteome</keyword>
<dbReference type="SUPFAM" id="SSF51556">
    <property type="entry name" value="Metallo-dependent hydrolases"/>
    <property type="match status" value="1"/>
</dbReference>
<dbReference type="InterPro" id="IPR052350">
    <property type="entry name" value="Metallo-dep_Lactonases"/>
</dbReference>
<dbReference type="OrthoDB" id="9787654at2"/>
<dbReference type="InterPro" id="IPR032466">
    <property type="entry name" value="Metal_Hydrolase"/>
</dbReference>
<dbReference type="AlphaFoldDB" id="A0A9X4S8D8"/>
<dbReference type="PANTHER" id="PTHR43569">
    <property type="entry name" value="AMIDOHYDROLASE"/>
    <property type="match status" value="1"/>
</dbReference>
<dbReference type="Pfam" id="PF04909">
    <property type="entry name" value="Amidohydro_2"/>
    <property type="match status" value="1"/>
</dbReference>
<evidence type="ECO:0000259" key="2">
    <source>
        <dbReference type="Pfam" id="PF04909"/>
    </source>
</evidence>
<proteinExistence type="inferred from homology"/>
<comment type="similarity">
    <text evidence="1">Belongs to the metallo-dependent hydrolases superfamily.</text>
</comment>
<evidence type="ECO:0000256" key="1">
    <source>
        <dbReference type="ARBA" id="ARBA00038310"/>
    </source>
</evidence>
<dbReference type="GO" id="GO:0016787">
    <property type="term" value="F:hydrolase activity"/>
    <property type="evidence" value="ECO:0007669"/>
    <property type="project" value="InterPro"/>
</dbReference>
<protein>
    <submittedName>
        <fullName evidence="3">Amidohydrolase 2</fullName>
    </submittedName>
</protein>
<gene>
    <name evidence="3" type="ORF">H010_08531</name>
</gene>
<organism evidence="3 4">
    <name type="scientific">Hydrogenophaga taeniospiralis CCUG 15921</name>
    <dbReference type="NCBI Taxonomy" id="1281780"/>
    <lineage>
        <taxon>Bacteria</taxon>
        <taxon>Pseudomonadati</taxon>
        <taxon>Pseudomonadota</taxon>
        <taxon>Betaproteobacteria</taxon>
        <taxon>Burkholderiales</taxon>
        <taxon>Comamonadaceae</taxon>
        <taxon>Hydrogenophaga</taxon>
    </lineage>
</organism>
<comment type="caution">
    <text evidence="3">The sequence shown here is derived from an EMBL/GenBank/DDBJ whole genome shotgun (WGS) entry which is preliminary data.</text>
</comment>
<dbReference type="EMBL" id="AOGK01000006">
    <property type="protein sequence ID" value="MDG5975290.1"/>
    <property type="molecule type" value="Genomic_DNA"/>
</dbReference>
<evidence type="ECO:0000313" key="3">
    <source>
        <dbReference type="EMBL" id="MDG5975290.1"/>
    </source>
</evidence>
<reference evidence="3" key="1">
    <citation type="submission" date="2013-01" db="EMBL/GenBank/DDBJ databases">
        <title>Genome draft of Hydrogenophaga taeniospiralis 2K1.</title>
        <authorList>
            <person name="Gomila M."/>
            <person name="Lalucat J."/>
        </authorList>
    </citation>
    <scope>NUCLEOTIDE SEQUENCE</scope>
    <source>
        <strain evidence="3">CCUG 15921</strain>
    </source>
</reference>
<dbReference type="RefSeq" id="WP_068167546.1">
    <property type="nucleotide sequence ID" value="NZ_AOGK01000006.1"/>
</dbReference>
<sequence>MKIDTHQHFWHYSAPEFPWISEAMPALKHDCLPPDNAAAMRAAGVDGVVAVQARTLTQETDFLLGLAELHPEVLGVVGWADLGAADLEPRLQAWCAHPAFKGLRHILQDEVDASAWVQASAHQRGLRALQRHQRVYDVLVFEHQMPAAVALCARHDAHWLVLDHVGKPALRDWGDDGAPSTSRWSSGLRELAAMPHVMCKLSGAVTETDWPNHHGLRPQDTGHILACFDQALEAFGPLRLMFGSDWPVCQLSSPYDVVHGLAEQWARSRLSATEQEAFWSGNAIRCYGIQHAPQPT</sequence>
<dbReference type="Proteomes" id="UP001152876">
    <property type="component" value="Unassembled WGS sequence"/>
</dbReference>
<dbReference type="PANTHER" id="PTHR43569:SF2">
    <property type="entry name" value="AMIDOHYDROLASE-RELATED DOMAIN-CONTAINING PROTEIN"/>
    <property type="match status" value="1"/>
</dbReference>